<evidence type="ECO:0000256" key="7">
    <source>
        <dbReference type="SAM" id="Phobius"/>
    </source>
</evidence>
<dbReference type="GO" id="GO:0005524">
    <property type="term" value="F:ATP binding"/>
    <property type="evidence" value="ECO:0007669"/>
    <property type="project" value="UniProtKB-KW"/>
</dbReference>
<keyword evidence="4" id="KW-0067">ATP-binding</keyword>
<dbReference type="Proteomes" id="UP000191901">
    <property type="component" value="Chromosome"/>
</dbReference>
<dbReference type="SUPFAM" id="SSF90123">
    <property type="entry name" value="ABC transporter transmembrane region"/>
    <property type="match status" value="1"/>
</dbReference>
<dbReference type="Pfam" id="PF00005">
    <property type="entry name" value="ABC_tran"/>
    <property type="match status" value="1"/>
</dbReference>
<gene>
    <name evidence="10" type="ORF">XM38_044560</name>
</gene>
<dbReference type="SMART" id="SM00382">
    <property type="entry name" value="AAA"/>
    <property type="match status" value="1"/>
</dbReference>
<dbReference type="GO" id="GO:0015421">
    <property type="term" value="F:ABC-type oligopeptide transporter activity"/>
    <property type="evidence" value="ECO:0007669"/>
    <property type="project" value="TreeGrafter"/>
</dbReference>
<evidence type="ECO:0000256" key="1">
    <source>
        <dbReference type="ARBA" id="ARBA00004651"/>
    </source>
</evidence>
<dbReference type="PROSITE" id="PS50929">
    <property type="entry name" value="ABC_TM1F"/>
    <property type="match status" value="1"/>
</dbReference>
<evidence type="ECO:0000256" key="2">
    <source>
        <dbReference type="ARBA" id="ARBA00022692"/>
    </source>
</evidence>
<sequence length="585" mass="65466">MKRRRNNYWQLLPQIRQQWLTIAQALLCTLVFVAFWPVLAWLAGKMLALVVQGQVRQLAQISAITMVGFVVQKLGQYGQDALMAKAALEIVYQLRQQVYRHLHRLSLAYFERSQTGDLAYRLTEDIDRIGEVVNKLFHDFVPSALQLVVVLAYMLYLNWQLTLTALVLVPLLALLAGWFGNRMVRISRHSQNVVADLSSLVTEVVSGIRLVQAFAAEDYEVERFSQAAERNRQARYRAAWLQAVQFPVVGLLYALLVVIILLMGSWQISQANLTGQAFGSYVAAALMLIDPVNHTIDNYGQFKQGEASIDRIFELFALQPAVVEAPQAQPLPAVTGKVEYRRVSFAYTPGQPVLQQLDLLVQPGETIALVGPSGAGKTTLVNLLPRFYDPQAGQILIDGIDIRTVTLKSLRQQIGIVPQETILFSGTIAQNIAFGQRQFDLEAVQAAAKIANAHDFICQFSQGYHTWVGERGVNLSGGQRQRLAIARAVLLDPRILILDEATSALDSESEALVQEALERLMYDGRRPVRKGHRTVFIIAHRLATVRRADRILVLEQGQIVESGNHDELLAQGNRYAQFYAQQFQG</sequence>
<evidence type="ECO:0000256" key="5">
    <source>
        <dbReference type="ARBA" id="ARBA00022989"/>
    </source>
</evidence>
<dbReference type="CDD" id="cd07346">
    <property type="entry name" value="ABC_6TM_exporters"/>
    <property type="match status" value="1"/>
</dbReference>
<dbReference type="RefSeq" id="WP_202978941.1">
    <property type="nucleotide sequence ID" value="NZ_CP021983.2"/>
</dbReference>
<dbReference type="GO" id="GO:0005886">
    <property type="term" value="C:plasma membrane"/>
    <property type="evidence" value="ECO:0007669"/>
    <property type="project" value="UniProtKB-SubCell"/>
</dbReference>
<feature type="transmembrane region" description="Helical" evidence="7">
    <location>
        <begin position="239"/>
        <end position="266"/>
    </location>
</feature>
<dbReference type="EMBL" id="CP021983">
    <property type="protein sequence ID" value="ASC73489.1"/>
    <property type="molecule type" value="Genomic_DNA"/>
</dbReference>
<proteinExistence type="predicted"/>
<accession>A0A1Z3HT56</accession>
<dbReference type="Pfam" id="PF00664">
    <property type="entry name" value="ABC_membrane"/>
    <property type="match status" value="1"/>
</dbReference>
<dbReference type="PROSITE" id="PS00211">
    <property type="entry name" value="ABC_TRANSPORTER_1"/>
    <property type="match status" value="1"/>
</dbReference>
<evidence type="ECO:0000256" key="4">
    <source>
        <dbReference type="ARBA" id="ARBA00022840"/>
    </source>
</evidence>
<keyword evidence="11" id="KW-1185">Reference proteome</keyword>
<dbReference type="Gene3D" id="1.20.1560.10">
    <property type="entry name" value="ABC transporter type 1, transmembrane domain"/>
    <property type="match status" value="1"/>
</dbReference>
<dbReference type="InterPro" id="IPR017871">
    <property type="entry name" value="ABC_transporter-like_CS"/>
</dbReference>
<evidence type="ECO:0000256" key="3">
    <source>
        <dbReference type="ARBA" id="ARBA00022741"/>
    </source>
</evidence>
<comment type="subcellular location">
    <subcellularLocation>
        <location evidence="1">Cell membrane</location>
        <topology evidence="1">Multi-pass membrane protein</topology>
    </subcellularLocation>
</comment>
<feature type="transmembrane region" description="Helical" evidence="7">
    <location>
        <begin position="20"/>
        <end position="43"/>
    </location>
</feature>
<dbReference type="Gene3D" id="3.40.50.300">
    <property type="entry name" value="P-loop containing nucleotide triphosphate hydrolases"/>
    <property type="match status" value="1"/>
</dbReference>
<feature type="domain" description="ABC transmembrane type-1" evidence="9">
    <location>
        <begin position="25"/>
        <end position="304"/>
    </location>
</feature>
<evidence type="ECO:0000259" key="8">
    <source>
        <dbReference type="PROSITE" id="PS50893"/>
    </source>
</evidence>
<dbReference type="InterPro" id="IPR027417">
    <property type="entry name" value="P-loop_NTPase"/>
</dbReference>
<dbReference type="InterPro" id="IPR039421">
    <property type="entry name" value="Type_1_exporter"/>
</dbReference>
<dbReference type="InterPro" id="IPR036640">
    <property type="entry name" value="ABC1_TM_sf"/>
</dbReference>
<evidence type="ECO:0000256" key="6">
    <source>
        <dbReference type="ARBA" id="ARBA00023136"/>
    </source>
</evidence>
<dbReference type="InterPro" id="IPR003593">
    <property type="entry name" value="AAA+_ATPase"/>
</dbReference>
<dbReference type="InterPro" id="IPR011527">
    <property type="entry name" value="ABC1_TM_dom"/>
</dbReference>
<dbReference type="FunFam" id="3.40.50.300:FF:000218">
    <property type="entry name" value="Multidrug ABC transporter ATP-binding protein"/>
    <property type="match status" value="1"/>
</dbReference>
<dbReference type="SUPFAM" id="SSF52540">
    <property type="entry name" value="P-loop containing nucleoside triphosphate hydrolases"/>
    <property type="match status" value="1"/>
</dbReference>
<dbReference type="PANTHER" id="PTHR43394">
    <property type="entry name" value="ATP-DEPENDENT PERMEASE MDL1, MITOCHONDRIAL"/>
    <property type="match status" value="1"/>
</dbReference>
<dbReference type="PROSITE" id="PS50893">
    <property type="entry name" value="ABC_TRANSPORTER_2"/>
    <property type="match status" value="1"/>
</dbReference>
<dbReference type="PANTHER" id="PTHR43394:SF1">
    <property type="entry name" value="ATP-BINDING CASSETTE SUB-FAMILY B MEMBER 10, MITOCHONDRIAL"/>
    <property type="match status" value="1"/>
</dbReference>
<evidence type="ECO:0000313" key="11">
    <source>
        <dbReference type="Proteomes" id="UP000191901"/>
    </source>
</evidence>
<protein>
    <submittedName>
        <fullName evidence="10">ABC transporter protein</fullName>
    </submittedName>
</protein>
<dbReference type="GO" id="GO:0016887">
    <property type="term" value="F:ATP hydrolysis activity"/>
    <property type="evidence" value="ECO:0007669"/>
    <property type="project" value="InterPro"/>
</dbReference>
<feature type="domain" description="ABC transporter" evidence="8">
    <location>
        <begin position="338"/>
        <end position="581"/>
    </location>
</feature>
<evidence type="ECO:0000259" key="9">
    <source>
        <dbReference type="PROSITE" id="PS50929"/>
    </source>
</evidence>
<evidence type="ECO:0000313" key="10">
    <source>
        <dbReference type="EMBL" id="ASC73489.1"/>
    </source>
</evidence>
<dbReference type="AlphaFoldDB" id="A0A1Z3HT56"/>
<reference evidence="10 11" key="1">
    <citation type="journal article" date="2016" name="Biochim. Biophys. Acta">
        <title>Characterization of red-shifted phycobilisomes isolated from the chlorophyll f-containing cyanobacterium Halomicronema hongdechloris.</title>
        <authorList>
            <person name="Li Y."/>
            <person name="Lin Y."/>
            <person name="Garvey C.J."/>
            <person name="Birch D."/>
            <person name="Corkery R.W."/>
            <person name="Loughlin P.C."/>
            <person name="Scheer H."/>
            <person name="Willows R.D."/>
            <person name="Chen M."/>
        </authorList>
    </citation>
    <scope>NUCLEOTIDE SEQUENCE [LARGE SCALE GENOMIC DNA]</scope>
    <source>
        <strain evidence="10 11">C2206</strain>
    </source>
</reference>
<keyword evidence="6 7" id="KW-0472">Membrane</keyword>
<organism evidence="10 11">
    <name type="scientific">Halomicronema hongdechloris C2206</name>
    <dbReference type="NCBI Taxonomy" id="1641165"/>
    <lineage>
        <taxon>Bacteria</taxon>
        <taxon>Bacillati</taxon>
        <taxon>Cyanobacteriota</taxon>
        <taxon>Cyanophyceae</taxon>
        <taxon>Nodosilineales</taxon>
        <taxon>Nodosilineaceae</taxon>
        <taxon>Halomicronema</taxon>
    </lineage>
</organism>
<dbReference type="InterPro" id="IPR003439">
    <property type="entry name" value="ABC_transporter-like_ATP-bd"/>
</dbReference>
<dbReference type="KEGG" id="hhg:XM38_044560"/>
<dbReference type="STRING" id="1641165.XM38_17940"/>
<keyword evidence="5 7" id="KW-1133">Transmembrane helix</keyword>
<name>A0A1Z3HT56_9CYAN</name>
<feature type="transmembrane region" description="Helical" evidence="7">
    <location>
        <begin position="162"/>
        <end position="180"/>
    </location>
</feature>
<keyword evidence="3" id="KW-0547">Nucleotide-binding</keyword>
<keyword evidence="2 7" id="KW-0812">Transmembrane</keyword>